<evidence type="ECO:0000256" key="1">
    <source>
        <dbReference type="ARBA" id="ARBA00023125"/>
    </source>
</evidence>
<dbReference type="InterPro" id="IPR006119">
    <property type="entry name" value="Resolv_N"/>
</dbReference>
<organism evidence="6 7">
    <name type="scientific">Bradyrhizobium canariense</name>
    <dbReference type="NCBI Taxonomy" id="255045"/>
    <lineage>
        <taxon>Bacteria</taxon>
        <taxon>Pseudomonadati</taxon>
        <taxon>Pseudomonadota</taxon>
        <taxon>Alphaproteobacteria</taxon>
        <taxon>Hyphomicrobiales</taxon>
        <taxon>Nitrobacteraceae</taxon>
        <taxon>Bradyrhizobium</taxon>
    </lineage>
</organism>
<dbReference type="PANTHER" id="PTHR30461:SF2">
    <property type="entry name" value="SERINE RECOMBINASE PINE-RELATED"/>
    <property type="match status" value="1"/>
</dbReference>
<protein>
    <recommendedName>
        <fullName evidence="8">Site-specific DNA recombinase</fullName>
    </recommendedName>
</protein>
<evidence type="ECO:0000313" key="6">
    <source>
        <dbReference type="EMBL" id="OSJ35534.1"/>
    </source>
</evidence>
<dbReference type="CDD" id="cd00338">
    <property type="entry name" value="Ser_Recombinase"/>
    <property type="match status" value="1"/>
</dbReference>
<dbReference type="PANTHER" id="PTHR30461">
    <property type="entry name" value="DNA-INVERTASE FROM LAMBDOID PROPHAGE"/>
    <property type="match status" value="1"/>
</dbReference>
<feature type="domain" description="Recombinase" evidence="5">
    <location>
        <begin position="172"/>
        <end position="289"/>
    </location>
</feature>
<feature type="region of interest" description="Disordered" evidence="3">
    <location>
        <begin position="459"/>
        <end position="484"/>
    </location>
</feature>
<dbReference type="InterPro" id="IPR038109">
    <property type="entry name" value="DNA_bind_recomb_sf"/>
</dbReference>
<feature type="domain" description="Resolvase/invertase-type recombinase catalytic" evidence="4">
    <location>
        <begin position="3"/>
        <end position="162"/>
    </location>
</feature>
<dbReference type="InterPro" id="IPR036162">
    <property type="entry name" value="Resolvase-like_N_sf"/>
</dbReference>
<dbReference type="PROSITE" id="PS51737">
    <property type="entry name" value="RECOMBINASE_DNA_BIND"/>
    <property type="match status" value="1"/>
</dbReference>
<dbReference type="Gene3D" id="3.40.50.1390">
    <property type="entry name" value="Resolvase, N-terminal catalytic domain"/>
    <property type="match status" value="1"/>
</dbReference>
<dbReference type="Pfam" id="PF07508">
    <property type="entry name" value="Recombinase"/>
    <property type="match status" value="1"/>
</dbReference>
<dbReference type="EMBL" id="NAFK01000107">
    <property type="protein sequence ID" value="OSJ35534.1"/>
    <property type="molecule type" value="Genomic_DNA"/>
</dbReference>
<keyword evidence="1" id="KW-0238">DNA-binding</keyword>
<evidence type="ECO:0000256" key="3">
    <source>
        <dbReference type="SAM" id="MobiDB-lite"/>
    </source>
</evidence>
<dbReference type="InterPro" id="IPR011109">
    <property type="entry name" value="DNA_bind_recombinase_dom"/>
</dbReference>
<dbReference type="PROSITE" id="PS51736">
    <property type="entry name" value="RECOMBINASES_3"/>
    <property type="match status" value="1"/>
</dbReference>
<evidence type="ECO:0000256" key="2">
    <source>
        <dbReference type="ARBA" id="ARBA00023172"/>
    </source>
</evidence>
<keyword evidence="2" id="KW-0233">DNA recombination</keyword>
<dbReference type="InterPro" id="IPR050639">
    <property type="entry name" value="SSR_resolvase"/>
</dbReference>
<name>A0ABX3XBN1_9BRAD</name>
<comment type="caution">
    <text evidence="6">The sequence shown here is derived from an EMBL/GenBank/DDBJ whole genome shotgun (WGS) entry which is preliminary data.</text>
</comment>
<reference evidence="6 7" key="1">
    <citation type="submission" date="2017-03" db="EMBL/GenBank/DDBJ databases">
        <title>Whole genome sequences of fourteen strains of Bradyrhizobium canariense and one strain of Bradyrhizobium japonicum isolated from Lupinus (Papilionoideae: Genisteae) species in Algeria.</title>
        <authorList>
            <person name="Crovadore J."/>
            <person name="Chekireb D."/>
            <person name="Brachmann A."/>
            <person name="Chablais R."/>
            <person name="Cochard B."/>
            <person name="Lefort F."/>
        </authorList>
    </citation>
    <scope>NUCLEOTIDE SEQUENCE [LARGE SCALE GENOMIC DNA]</scope>
    <source>
        <strain evidence="6 7">UBMAN05</strain>
    </source>
</reference>
<dbReference type="SMART" id="SM00857">
    <property type="entry name" value="Resolvase"/>
    <property type="match status" value="1"/>
</dbReference>
<gene>
    <name evidence="6" type="ORF">BST63_01720</name>
</gene>
<dbReference type="Proteomes" id="UP000193884">
    <property type="component" value="Unassembled WGS sequence"/>
</dbReference>
<accession>A0ABX3XBN1</accession>
<evidence type="ECO:0000313" key="7">
    <source>
        <dbReference type="Proteomes" id="UP000193884"/>
    </source>
</evidence>
<evidence type="ECO:0008006" key="8">
    <source>
        <dbReference type="Google" id="ProtNLM"/>
    </source>
</evidence>
<dbReference type="SUPFAM" id="SSF53041">
    <property type="entry name" value="Resolvase-like"/>
    <property type="match status" value="1"/>
</dbReference>
<dbReference type="Pfam" id="PF00239">
    <property type="entry name" value="Resolvase"/>
    <property type="match status" value="1"/>
</dbReference>
<sequence length="484" mass="54864">MAKAYSYIRMSTEAQLKGDSLRRQLELSRRYAAARNLELHESFSPPDIGVSAYKGANVSTGSLGKFLQAVETGQIEQGSYLLVESLDRLSRQEVLKSLALFLQIINSGIVLVTLADERIFRRESMNEADLFISIGVMSRAHEESRTKSTRISHAWENKRRQAKQRKLTAMAPSWLKLNADRTDFYILEDRAEIVRRIFQEAASGVGIFTIARRLNLSRVPPFGRSNGWHTSSVNKILTHRAVLGFFQPHRVINGVRTPAGDPIEAYYPAIVPEDLFYAAQAGLEQRRFSGAGRKGETISNLFGRLAACAYCGSRMHYENKGRGPKGGAYLICEAGFRRHNCKPARWRYSSFEASFLAFVQELDLQSVLASDDQANQRNALSKKKEALLGRLSELSRQRENIFSLTKRADFKYAYDEGRLIDTCARARRVLRWRCVKVRRLADRRTCRLGAGASIPRAAVRAAATREDRRSGRGRRRARPLDRRR</sequence>
<evidence type="ECO:0000259" key="5">
    <source>
        <dbReference type="PROSITE" id="PS51737"/>
    </source>
</evidence>
<evidence type="ECO:0000259" key="4">
    <source>
        <dbReference type="PROSITE" id="PS51736"/>
    </source>
</evidence>
<dbReference type="Pfam" id="PF13408">
    <property type="entry name" value="Zn_ribbon_recom"/>
    <property type="match status" value="1"/>
</dbReference>
<proteinExistence type="predicted"/>
<dbReference type="Gene3D" id="3.90.1750.20">
    <property type="entry name" value="Putative Large Serine Recombinase, Chain B, Domain 2"/>
    <property type="match status" value="1"/>
</dbReference>
<keyword evidence="7" id="KW-1185">Reference proteome</keyword>
<feature type="compositionally biased region" description="Basic residues" evidence="3">
    <location>
        <begin position="471"/>
        <end position="484"/>
    </location>
</feature>
<dbReference type="InterPro" id="IPR025827">
    <property type="entry name" value="Zn_ribbon_recom_dom"/>
</dbReference>